<evidence type="ECO:0000256" key="1">
    <source>
        <dbReference type="ARBA" id="ARBA00023125"/>
    </source>
</evidence>
<keyword evidence="2" id="KW-0175">Coiled coil</keyword>
<gene>
    <name evidence="4" type="ORF">JZO67_002321</name>
</gene>
<protein>
    <recommendedName>
        <fullName evidence="3">HTH merR-type domain-containing protein</fullName>
    </recommendedName>
</protein>
<reference evidence="4 5" key="1">
    <citation type="submission" date="2024-02" db="EMBL/GenBank/DDBJ databases">
        <title>The Genome Sequence of Enterococcus sp. DIV0159.</title>
        <authorList>
            <person name="Earl A."/>
            <person name="Manson A."/>
            <person name="Gilmore M."/>
            <person name="Sanders J."/>
            <person name="Shea T."/>
            <person name="Howe W."/>
            <person name="Livny J."/>
            <person name="Cuomo C."/>
            <person name="Neafsey D."/>
            <person name="Birren B."/>
        </authorList>
    </citation>
    <scope>NUCLEOTIDE SEQUENCE [LARGE SCALE GENOMIC DNA]</scope>
    <source>
        <strain evidence="4 5">665A</strain>
    </source>
</reference>
<dbReference type="InterPro" id="IPR000551">
    <property type="entry name" value="MerR-type_HTH_dom"/>
</dbReference>
<keyword evidence="5" id="KW-1185">Reference proteome</keyword>
<evidence type="ECO:0000259" key="3">
    <source>
        <dbReference type="PROSITE" id="PS50937"/>
    </source>
</evidence>
<dbReference type="CDD" id="cd01109">
    <property type="entry name" value="HTH_YyaN"/>
    <property type="match status" value="1"/>
</dbReference>
<dbReference type="PROSITE" id="PS50937">
    <property type="entry name" value="HTH_MERR_2"/>
    <property type="match status" value="1"/>
</dbReference>
<dbReference type="InterPro" id="IPR047057">
    <property type="entry name" value="MerR_fam"/>
</dbReference>
<evidence type="ECO:0000313" key="5">
    <source>
        <dbReference type="Proteomes" id="UP000664357"/>
    </source>
</evidence>
<accession>A0ABV0EP23</accession>
<dbReference type="SMART" id="SM00422">
    <property type="entry name" value="HTH_MERR"/>
    <property type="match status" value="1"/>
</dbReference>
<organism evidence="4 5">
    <name type="scientific">Candidatus Enterococcus ferrettii</name>
    <dbReference type="NCBI Taxonomy" id="2815324"/>
    <lineage>
        <taxon>Bacteria</taxon>
        <taxon>Bacillati</taxon>
        <taxon>Bacillota</taxon>
        <taxon>Bacilli</taxon>
        <taxon>Lactobacillales</taxon>
        <taxon>Enterococcaceae</taxon>
        <taxon>Enterococcus</taxon>
    </lineage>
</organism>
<dbReference type="Gene3D" id="1.10.1660.10">
    <property type="match status" value="1"/>
</dbReference>
<keyword evidence="1" id="KW-0238">DNA-binding</keyword>
<name>A0ABV0EP23_9ENTE</name>
<feature type="domain" description="HTH merR-type" evidence="3">
    <location>
        <begin position="1"/>
        <end position="69"/>
    </location>
</feature>
<dbReference type="PANTHER" id="PTHR30204:SF98">
    <property type="entry name" value="HTH-TYPE TRANSCRIPTIONAL REGULATOR ADHR"/>
    <property type="match status" value="1"/>
</dbReference>
<evidence type="ECO:0000313" key="4">
    <source>
        <dbReference type="EMBL" id="MEO1770369.1"/>
    </source>
</evidence>
<comment type="caution">
    <text evidence="4">The sequence shown here is derived from an EMBL/GenBank/DDBJ whole genome shotgun (WGS) entry which is preliminary data.</text>
</comment>
<dbReference type="PROSITE" id="PS00552">
    <property type="entry name" value="HTH_MERR_1"/>
    <property type="match status" value="1"/>
</dbReference>
<dbReference type="RefSeq" id="WP_207705207.1">
    <property type="nucleotide sequence ID" value="NZ_JAFREL020000002.1"/>
</dbReference>
<sequence>MNISEAAKKVQLTPVALRYYEKIGLIPPIKRKNGGVREYQEKDLHWIEHIKCMRESGLCIESLIEYTHLYQQGPETKKEREQLLRSEREGLLTRYNELGETIERLNKKIDHYSNDNERCTRDIAI</sequence>
<proteinExistence type="predicted"/>
<dbReference type="EMBL" id="JAFREL020000002">
    <property type="protein sequence ID" value="MEO1770369.1"/>
    <property type="molecule type" value="Genomic_DNA"/>
</dbReference>
<dbReference type="InterPro" id="IPR009061">
    <property type="entry name" value="DNA-bd_dom_put_sf"/>
</dbReference>
<dbReference type="Pfam" id="PF13411">
    <property type="entry name" value="MerR_1"/>
    <property type="match status" value="1"/>
</dbReference>
<dbReference type="SUPFAM" id="SSF46955">
    <property type="entry name" value="Putative DNA-binding domain"/>
    <property type="match status" value="1"/>
</dbReference>
<feature type="coiled-coil region" evidence="2">
    <location>
        <begin position="88"/>
        <end position="122"/>
    </location>
</feature>
<evidence type="ECO:0000256" key="2">
    <source>
        <dbReference type="SAM" id="Coils"/>
    </source>
</evidence>
<dbReference type="PANTHER" id="PTHR30204">
    <property type="entry name" value="REDOX-CYCLING DRUG-SENSING TRANSCRIPTIONAL ACTIVATOR SOXR"/>
    <property type="match status" value="1"/>
</dbReference>
<dbReference type="Proteomes" id="UP000664357">
    <property type="component" value="Unassembled WGS sequence"/>
</dbReference>